<feature type="region of interest" description="Disordered" evidence="4">
    <location>
        <begin position="304"/>
        <end position="377"/>
    </location>
</feature>
<evidence type="ECO:0000256" key="4">
    <source>
        <dbReference type="SAM" id="MobiDB-lite"/>
    </source>
</evidence>
<keyword evidence="6" id="KW-0251">Elongation factor</keyword>
<dbReference type="Proteomes" id="UP000002320">
    <property type="component" value="Unassembled WGS sequence"/>
</dbReference>
<dbReference type="SMART" id="SM00868">
    <property type="entry name" value="zf-AD"/>
    <property type="match status" value="1"/>
</dbReference>
<reference evidence="7" key="2">
    <citation type="submission" date="2021-02" db="UniProtKB">
        <authorList>
            <consortium name="EnsemblMetazoa"/>
        </authorList>
    </citation>
    <scope>IDENTIFICATION</scope>
    <source>
        <strain evidence="7">JHB</strain>
    </source>
</reference>
<dbReference type="InterPro" id="IPR012934">
    <property type="entry name" value="Znf_AD"/>
</dbReference>
<keyword evidence="2" id="KW-0863">Zinc-finger</keyword>
<dbReference type="GO" id="GO:0003746">
    <property type="term" value="F:translation elongation factor activity"/>
    <property type="evidence" value="ECO:0007669"/>
    <property type="project" value="UniProtKB-KW"/>
</dbReference>
<keyword evidence="6" id="KW-0648">Protein biosynthesis</keyword>
<dbReference type="SUPFAM" id="SSF57716">
    <property type="entry name" value="Glucocorticoid receptor-like (DNA-binding domain)"/>
    <property type="match status" value="1"/>
</dbReference>
<dbReference type="GO" id="GO:0008270">
    <property type="term" value="F:zinc ion binding"/>
    <property type="evidence" value="ECO:0007669"/>
    <property type="project" value="UniProtKB-KW"/>
</dbReference>
<dbReference type="Gene3D" id="2.20.25.240">
    <property type="match status" value="1"/>
</dbReference>
<evidence type="ECO:0000313" key="6">
    <source>
        <dbReference type="EMBL" id="EDS35973.1"/>
    </source>
</evidence>
<dbReference type="VEuPathDB" id="VectorBase:CQUJHB012607"/>
<keyword evidence="8" id="KW-1185">Reference proteome</keyword>
<evidence type="ECO:0000313" key="7">
    <source>
        <dbReference type="EnsemblMetazoa" id="CPIJ002376-PA"/>
    </source>
</evidence>
<sequence>MEQLQIQDLPFCRLCFTQGVELYEIFPGAGNDNESLLIKIMDCVTVANETRKQQFPPVTDCAVLIVAAATDKPGIVFVFSSVYLTADVKSVGMHQDALREAVSVRETASWIVADDSENSPPSTLRFYSPGSVIRALIPRTCFSLVSITWNFPTDDITFDDDYNSYICAKCVTTVEEFYDYKEKCKENDTLLRDKRKSVDQTAIYNVVNMPSEEEVANSNGSSAVGQELATIDDQQMTLEHRISIEGGAPLNGNIIEFKKQLFTASPDQLGIWICVASGSDIQCPAMIQVDENVQVVAEIGQHNHGLPVSVTDNPQDTKPQLTPQPQQQQQQQQQPQQQTVVTSPQSASKSAGTAGTSSGSSSSKKRKAKDQPSKRKISNDILVGDGWLVDVDSQKRHHYQLVTKDGYQTFLIFNGYRFRTQQKIRNGIASWKCAWNGRKGCQAILHITEDYQKVKEVGNPHNHEPSLRDRMISGKPANGSDVSMMASDGDEESMHAAGVELQHITIAAAVGGHGGNSSSSNSTHSVTLANATVTGGGPTSTVVTSSALGGLDGVTTVSHSSSLEHLSTSEIVDFVQQNSNGSDQLVTTVVDADVHHAAVVGGVVVDDDVVKDTDTAMPMDIEEIIRPHVVLHSANE</sequence>
<name>B0W5Y6_CULQU</name>
<dbReference type="OrthoDB" id="7739108at2759"/>
<protein>
    <submittedName>
        <fullName evidence="6 7">Elongation factor 1-alpha</fullName>
    </submittedName>
</protein>
<accession>B0W5Y6</accession>
<dbReference type="Gene3D" id="3.40.1800.20">
    <property type="match status" value="1"/>
</dbReference>
<organism>
    <name type="scientific">Culex quinquefasciatus</name>
    <name type="common">Southern house mosquito</name>
    <name type="synonym">Culex pungens</name>
    <dbReference type="NCBI Taxonomy" id="7176"/>
    <lineage>
        <taxon>Eukaryota</taxon>
        <taxon>Metazoa</taxon>
        <taxon>Ecdysozoa</taxon>
        <taxon>Arthropoda</taxon>
        <taxon>Hexapoda</taxon>
        <taxon>Insecta</taxon>
        <taxon>Pterygota</taxon>
        <taxon>Neoptera</taxon>
        <taxon>Endopterygota</taxon>
        <taxon>Diptera</taxon>
        <taxon>Nematocera</taxon>
        <taxon>Culicoidea</taxon>
        <taxon>Culicidae</taxon>
        <taxon>Culicinae</taxon>
        <taxon>Culicini</taxon>
        <taxon>Culex</taxon>
        <taxon>Culex</taxon>
    </lineage>
</organism>
<evidence type="ECO:0000256" key="1">
    <source>
        <dbReference type="ARBA" id="ARBA00022723"/>
    </source>
</evidence>
<dbReference type="AlphaFoldDB" id="B0W5Y6"/>
<feature type="compositionally biased region" description="Low complexity" evidence="4">
    <location>
        <begin position="314"/>
        <end position="362"/>
    </location>
</feature>
<evidence type="ECO:0000313" key="8">
    <source>
        <dbReference type="Proteomes" id="UP000002320"/>
    </source>
</evidence>
<dbReference type="EMBL" id="DS231845">
    <property type="protein sequence ID" value="EDS35973.1"/>
    <property type="molecule type" value="Genomic_DNA"/>
</dbReference>
<keyword evidence="1" id="KW-0479">Metal-binding</keyword>
<dbReference type="VEuPathDB" id="VectorBase:CPIJ002376"/>
<proteinExistence type="predicted"/>
<dbReference type="HOGENOM" id="CLU_462488_0_0_1"/>
<dbReference type="OMA" id="WKCAWNG"/>
<evidence type="ECO:0000256" key="3">
    <source>
        <dbReference type="ARBA" id="ARBA00022833"/>
    </source>
</evidence>
<reference evidence="6" key="1">
    <citation type="submission" date="2007-03" db="EMBL/GenBank/DDBJ databases">
        <title>Annotation of Culex pipiens quinquefasciatus.</title>
        <authorList>
            <consortium name="The Broad Institute Genome Sequencing Platform"/>
            <person name="Atkinson P.W."/>
            <person name="Hemingway J."/>
            <person name="Christensen B.M."/>
            <person name="Higgs S."/>
            <person name="Kodira C."/>
            <person name="Hannick L."/>
            <person name="Megy K."/>
            <person name="O'Leary S."/>
            <person name="Pearson M."/>
            <person name="Haas B.J."/>
            <person name="Mauceli E."/>
            <person name="Wortman J.R."/>
            <person name="Lee N.H."/>
            <person name="Guigo R."/>
            <person name="Stanke M."/>
            <person name="Alvarado L."/>
            <person name="Amedeo P."/>
            <person name="Antoine C.H."/>
            <person name="Arensburger P."/>
            <person name="Bidwell S.L."/>
            <person name="Crawford M."/>
            <person name="Camaro F."/>
            <person name="Devon K."/>
            <person name="Engels R."/>
            <person name="Hammond M."/>
            <person name="Howarth C."/>
            <person name="Koehrsen M."/>
            <person name="Lawson D."/>
            <person name="Montgomery P."/>
            <person name="Nene V."/>
            <person name="Nusbaum C."/>
            <person name="Puiu D."/>
            <person name="Romero-Severson J."/>
            <person name="Severson D.W."/>
            <person name="Shumway M."/>
            <person name="Sisk P."/>
            <person name="Stolte C."/>
            <person name="Zeng Q."/>
            <person name="Eisenstadt E."/>
            <person name="Fraser-Liggett C."/>
            <person name="Strausberg R."/>
            <person name="Galagan J."/>
            <person name="Birren B."/>
            <person name="Collins F.H."/>
        </authorList>
    </citation>
    <scope>NUCLEOTIDE SEQUENCE [LARGE SCALE GENOMIC DNA]</scope>
    <source>
        <strain evidence="6">JHB</strain>
    </source>
</reference>
<dbReference type="InParanoid" id="B0W5Y6"/>
<dbReference type="InterPro" id="IPR007588">
    <property type="entry name" value="Znf_FLYWCH"/>
</dbReference>
<dbReference type="EnsemblMetazoa" id="CPIJ002376-RA">
    <property type="protein sequence ID" value="CPIJ002376-PA"/>
    <property type="gene ID" value="CPIJ002376"/>
</dbReference>
<evidence type="ECO:0000259" key="5">
    <source>
        <dbReference type="SMART" id="SM00868"/>
    </source>
</evidence>
<dbReference type="PANTHER" id="PTHR39942:SF1">
    <property type="entry name" value="BCDNA.LD26519-RELATED"/>
    <property type="match status" value="1"/>
</dbReference>
<keyword evidence="3" id="KW-0862">Zinc</keyword>
<feature type="domain" description="ZAD" evidence="5">
    <location>
        <begin position="11"/>
        <end position="194"/>
    </location>
</feature>
<dbReference type="eggNOG" id="ENOG502TAX6">
    <property type="taxonomic scope" value="Eukaryota"/>
</dbReference>
<gene>
    <name evidence="7" type="primary">6033695</name>
    <name evidence="6" type="ORF">CpipJ_CPIJ002376</name>
</gene>
<dbReference type="KEGG" id="cqu:CpipJ_CPIJ002376"/>
<dbReference type="PANTHER" id="PTHR39942">
    <property type="entry name" value="BCDNA.LD26519-RELATED"/>
    <property type="match status" value="1"/>
</dbReference>
<dbReference type="GO" id="GO:0005634">
    <property type="term" value="C:nucleus"/>
    <property type="evidence" value="ECO:0007669"/>
    <property type="project" value="InterPro"/>
</dbReference>
<evidence type="ECO:0000256" key="2">
    <source>
        <dbReference type="ARBA" id="ARBA00022771"/>
    </source>
</evidence>
<dbReference type="Pfam" id="PF04500">
    <property type="entry name" value="FLYWCH"/>
    <property type="match status" value="1"/>
</dbReference>